<accession>A0ABV8X4G2</accession>
<evidence type="ECO:0000256" key="6">
    <source>
        <dbReference type="ARBA" id="ARBA00022932"/>
    </source>
</evidence>
<keyword evidence="3" id="KW-0808">Transferase</keyword>
<evidence type="ECO:0000256" key="7">
    <source>
        <dbReference type="ARBA" id="ARBA00049244"/>
    </source>
</evidence>
<evidence type="ECO:0000256" key="5">
    <source>
        <dbReference type="ARBA" id="ARBA00022705"/>
    </source>
</evidence>
<reference evidence="10" key="1">
    <citation type="journal article" date="2019" name="Int. J. Syst. Evol. Microbiol.">
        <title>The Global Catalogue of Microorganisms (GCM) 10K type strain sequencing project: providing services to taxonomists for standard genome sequencing and annotation.</title>
        <authorList>
            <consortium name="The Broad Institute Genomics Platform"/>
            <consortium name="The Broad Institute Genome Sequencing Center for Infectious Disease"/>
            <person name="Wu L."/>
            <person name="Ma J."/>
        </authorList>
    </citation>
    <scope>NUCLEOTIDE SEQUENCE [LARGE SCALE GENOMIC DNA]</scope>
    <source>
        <strain evidence="10">CCUG 59778</strain>
    </source>
</reference>
<dbReference type="InterPro" id="IPR015199">
    <property type="entry name" value="DNA_pol_III_delta_C"/>
</dbReference>
<keyword evidence="5" id="KW-0235">DNA replication</keyword>
<evidence type="ECO:0000256" key="3">
    <source>
        <dbReference type="ARBA" id="ARBA00022679"/>
    </source>
</evidence>
<evidence type="ECO:0000256" key="1">
    <source>
        <dbReference type="ARBA" id="ARBA00012417"/>
    </source>
</evidence>
<dbReference type="Gene3D" id="3.40.50.300">
    <property type="entry name" value="P-loop containing nucleotide triphosphate hydrolases"/>
    <property type="match status" value="1"/>
</dbReference>
<dbReference type="RefSeq" id="WP_378153933.1">
    <property type="nucleotide sequence ID" value="NZ_JBHSEC010000012.1"/>
</dbReference>
<comment type="catalytic activity">
    <reaction evidence="7">
        <text>DNA(n) + a 2'-deoxyribonucleoside 5'-triphosphate = DNA(n+1) + diphosphate</text>
        <dbReference type="Rhea" id="RHEA:22508"/>
        <dbReference type="Rhea" id="RHEA-COMP:17339"/>
        <dbReference type="Rhea" id="RHEA-COMP:17340"/>
        <dbReference type="ChEBI" id="CHEBI:33019"/>
        <dbReference type="ChEBI" id="CHEBI:61560"/>
        <dbReference type="ChEBI" id="CHEBI:173112"/>
        <dbReference type="EC" id="2.7.7.7"/>
    </reaction>
</comment>
<dbReference type="EMBL" id="JBHSEC010000012">
    <property type="protein sequence ID" value="MFC4410278.1"/>
    <property type="molecule type" value="Genomic_DNA"/>
</dbReference>
<proteinExistence type="predicted"/>
<protein>
    <recommendedName>
        <fullName evidence="2">DNA polymerase III subunit delta'</fullName>
        <ecNumber evidence="1">2.7.7.7</ecNumber>
    </recommendedName>
</protein>
<keyword evidence="4" id="KW-0548">Nucleotidyltransferase</keyword>
<evidence type="ECO:0000256" key="4">
    <source>
        <dbReference type="ARBA" id="ARBA00022695"/>
    </source>
</evidence>
<feature type="domain" description="DNA polymerase III delta subunit C-terminal" evidence="8">
    <location>
        <begin position="241"/>
        <end position="329"/>
    </location>
</feature>
<dbReference type="Gene3D" id="1.20.272.10">
    <property type="match status" value="1"/>
</dbReference>
<organism evidence="9 10">
    <name type="scientific">Chungangia koreensis</name>
    <dbReference type="NCBI Taxonomy" id="752657"/>
    <lineage>
        <taxon>Bacteria</taxon>
        <taxon>Bacillati</taxon>
        <taxon>Bacillota</taxon>
        <taxon>Bacilli</taxon>
        <taxon>Lactobacillales</taxon>
        <taxon>Chungangia</taxon>
    </lineage>
</organism>
<sequence length="335" mass="38204">MEQWPIEKLHQLQPLAMKRLQSSFAKKRVAHAYAIEGEKGTGKEAISSFLIQLILCEAPLENVPCETCRPCRLLKSSNHPNVLEIFPDGQDIKKDQVLQLIYSMNKTGLEPGKRVYVLHEADRMNIAASNTLLKFLEEPEGEVTAILLTDRYQAILPTIQSRCQHIGLRSLPLKEMIRQLKENGMTEAMASSVSKMTRNMDEAVELANSESFAQARKTVLKLVEVIEKDVHEALLFIQEEWLPVFKEKEDTEKGLDLLLFAYEDIISVKTGKESSITYPDHMVLWKQLALHLTYEVLADRLDAILNAKQHLQRNMNRTLLIEQLVLNLQEGSTFV</sequence>
<comment type="caution">
    <text evidence="9">The sequence shown here is derived from an EMBL/GenBank/DDBJ whole genome shotgun (WGS) entry which is preliminary data.</text>
</comment>
<evidence type="ECO:0000313" key="10">
    <source>
        <dbReference type="Proteomes" id="UP001595817"/>
    </source>
</evidence>
<dbReference type="Pfam" id="PF13177">
    <property type="entry name" value="DNA_pol3_delta2"/>
    <property type="match status" value="1"/>
</dbReference>
<dbReference type="PANTHER" id="PTHR11669:SF8">
    <property type="entry name" value="DNA POLYMERASE III SUBUNIT DELTA"/>
    <property type="match status" value="1"/>
</dbReference>
<dbReference type="InterPro" id="IPR050238">
    <property type="entry name" value="DNA_Rep/Repair_Clamp_Loader"/>
</dbReference>
<evidence type="ECO:0000259" key="8">
    <source>
        <dbReference type="Pfam" id="PF09115"/>
    </source>
</evidence>
<dbReference type="InterPro" id="IPR027417">
    <property type="entry name" value="P-loop_NTPase"/>
</dbReference>
<name>A0ABV8X4G2_9LACT</name>
<gene>
    <name evidence="9" type="ORF">ACFOZY_07485</name>
</gene>
<dbReference type="Pfam" id="PF09115">
    <property type="entry name" value="DNApol3-delta_C"/>
    <property type="match status" value="1"/>
</dbReference>
<dbReference type="Proteomes" id="UP001595817">
    <property type="component" value="Unassembled WGS sequence"/>
</dbReference>
<evidence type="ECO:0000313" key="9">
    <source>
        <dbReference type="EMBL" id="MFC4410278.1"/>
    </source>
</evidence>
<keyword evidence="10" id="KW-1185">Reference proteome</keyword>
<dbReference type="SUPFAM" id="SSF52540">
    <property type="entry name" value="P-loop containing nucleoside triphosphate hydrolases"/>
    <property type="match status" value="1"/>
</dbReference>
<evidence type="ECO:0000256" key="2">
    <source>
        <dbReference type="ARBA" id="ARBA00014363"/>
    </source>
</evidence>
<dbReference type="PANTHER" id="PTHR11669">
    <property type="entry name" value="REPLICATION FACTOR C / DNA POLYMERASE III GAMMA-TAU SUBUNIT"/>
    <property type="match status" value="1"/>
</dbReference>
<keyword evidence="6" id="KW-0239">DNA-directed DNA polymerase</keyword>
<dbReference type="EC" id="2.7.7.7" evidence="1"/>